<evidence type="ECO:0000256" key="4">
    <source>
        <dbReference type="ARBA" id="ARBA00022517"/>
    </source>
</evidence>
<dbReference type="Gene3D" id="3.40.50.1010">
    <property type="entry name" value="5'-nuclease"/>
    <property type="match status" value="1"/>
</dbReference>
<dbReference type="EMBL" id="CP002009">
    <property type="protein sequence ID" value="ADG13274.1"/>
    <property type="molecule type" value="Genomic_DNA"/>
</dbReference>
<keyword evidence="5" id="KW-1277">Toxin-antitoxin system</keyword>
<dbReference type="RefSeq" id="WP_013100020.1">
    <property type="nucleotide sequence ID" value="NC_014122.1"/>
</dbReference>
<evidence type="ECO:0000256" key="5">
    <source>
        <dbReference type="ARBA" id="ARBA00022649"/>
    </source>
</evidence>
<keyword evidence="6" id="KW-0540">Nuclease</keyword>
<dbReference type="SMART" id="SM00670">
    <property type="entry name" value="PINc"/>
    <property type="match status" value="1"/>
</dbReference>
<comment type="cofactor">
    <cofactor evidence="1">
        <name>Mn(2+)</name>
        <dbReference type="ChEBI" id="CHEBI:29035"/>
    </cofactor>
</comment>
<dbReference type="PANTHER" id="PTHR12814:SF2">
    <property type="entry name" value="RNA-BINDING PROTEIN NOB1"/>
    <property type="match status" value="1"/>
</dbReference>
<comment type="function">
    <text evidence="9">Toxic component of a type II toxin-antitoxin (TA) system. Processes pre-16S-rRNA at its 3' end (the D-site) to yield the mature 3' end.</text>
</comment>
<dbReference type="GO" id="GO:0005737">
    <property type="term" value="C:cytoplasm"/>
    <property type="evidence" value="ECO:0007669"/>
    <property type="project" value="UniProtKB-ARBA"/>
</dbReference>
<dbReference type="OrthoDB" id="27944at2157"/>
<dbReference type="GO" id="GO:0030490">
    <property type="term" value="P:maturation of SSU-rRNA"/>
    <property type="evidence" value="ECO:0007669"/>
    <property type="project" value="TreeGrafter"/>
</dbReference>
<dbReference type="InterPro" id="IPR002716">
    <property type="entry name" value="PIN_dom"/>
</dbReference>
<evidence type="ECO:0000259" key="10">
    <source>
        <dbReference type="SMART" id="SM00670"/>
    </source>
</evidence>
<dbReference type="KEGG" id="mif:Metin_0605"/>
<evidence type="ECO:0000256" key="8">
    <source>
        <dbReference type="ARBA" id="ARBA00022801"/>
    </source>
</evidence>
<dbReference type="GO" id="GO:0046872">
    <property type="term" value="F:metal ion binding"/>
    <property type="evidence" value="ECO:0007669"/>
    <property type="project" value="UniProtKB-KW"/>
</dbReference>
<dbReference type="HOGENOM" id="CLU_109674_0_0_2"/>
<keyword evidence="7" id="KW-0479">Metal-binding</keyword>
<dbReference type="GO" id="GO:0016787">
    <property type="term" value="F:hydrolase activity"/>
    <property type="evidence" value="ECO:0007669"/>
    <property type="project" value="UniProtKB-KW"/>
</dbReference>
<feature type="domain" description="PIN" evidence="10">
    <location>
        <begin position="1"/>
        <end position="99"/>
    </location>
</feature>
<evidence type="ECO:0000256" key="1">
    <source>
        <dbReference type="ARBA" id="ARBA00001936"/>
    </source>
</evidence>
<comment type="similarity">
    <text evidence="2">Belongs to the NOB1 family.</text>
</comment>
<keyword evidence="4" id="KW-0690">Ribosome biogenesis</keyword>
<dbReference type="SUPFAM" id="SSF88723">
    <property type="entry name" value="PIN domain-like"/>
    <property type="match status" value="1"/>
</dbReference>
<dbReference type="Gene3D" id="2.20.28.10">
    <property type="match status" value="1"/>
</dbReference>
<dbReference type="InterPro" id="IPR033411">
    <property type="entry name" value="Ribonuclease_PIN"/>
</dbReference>
<reference evidence="11" key="1">
    <citation type="submission" date="2010-04" db="EMBL/GenBank/DDBJ databases">
        <title>Complete sequence of Methanocaldococcus infernus ME.</title>
        <authorList>
            <consortium name="US DOE Joint Genome Institute"/>
            <person name="Lucas S."/>
            <person name="Copeland A."/>
            <person name="Lapidus A."/>
            <person name="Cheng J.-F."/>
            <person name="Bruce D."/>
            <person name="Goodwin L."/>
            <person name="Pitluck S."/>
            <person name="Munk A.C."/>
            <person name="Detter J.C."/>
            <person name="Han C."/>
            <person name="Tapia R."/>
            <person name="Land M."/>
            <person name="Hauser L."/>
            <person name="Kyrpides N."/>
            <person name="Mikhailova N."/>
            <person name="Sieprawska-Lupa M."/>
            <person name="Whitman W.B."/>
            <person name="Woyke T."/>
        </authorList>
    </citation>
    <scope>NUCLEOTIDE SEQUENCE [LARGE SCALE GENOMIC DNA]</scope>
    <source>
        <strain evidence="11">ME</strain>
    </source>
</reference>
<proteinExistence type="inferred from homology"/>
<dbReference type="InterPro" id="IPR029060">
    <property type="entry name" value="PIN-like_dom_sf"/>
</dbReference>
<evidence type="ECO:0000256" key="2">
    <source>
        <dbReference type="ARBA" id="ARBA00005858"/>
    </source>
</evidence>
<dbReference type="GeneID" id="9131612"/>
<keyword evidence="12" id="KW-1185">Reference proteome</keyword>
<dbReference type="InterPro" id="IPR039907">
    <property type="entry name" value="NOB1"/>
</dbReference>
<evidence type="ECO:0000313" key="11">
    <source>
        <dbReference type="EMBL" id="ADG13274.1"/>
    </source>
</evidence>
<dbReference type="GO" id="GO:0030688">
    <property type="term" value="C:preribosome, small subunit precursor"/>
    <property type="evidence" value="ECO:0007669"/>
    <property type="project" value="TreeGrafter"/>
</dbReference>
<dbReference type="GO" id="GO:0004521">
    <property type="term" value="F:RNA endonuclease activity"/>
    <property type="evidence" value="ECO:0007669"/>
    <property type="project" value="UniProtKB-ARBA"/>
</dbReference>
<accession>D5VRS1</accession>
<name>D5VRS1_METIM</name>
<evidence type="ECO:0000256" key="9">
    <source>
        <dbReference type="ARBA" id="ARBA00045770"/>
    </source>
</evidence>
<organism evidence="11 12">
    <name type="scientific">Methanocaldococcus infernus (strain DSM 11812 / JCM 15783 / ME)</name>
    <dbReference type="NCBI Taxonomy" id="573063"/>
    <lineage>
        <taxon>Archaea</taxon>
        <taxon>Methanobacteriati</taxon>
        <taxon>Methanobacteriota</taxon>
        <taxon>Methanomada group</taxon>
        <taxon>Methanococci</taxon>
        <taxon>Methanococcales</taxon>
        <taxon>Methanocaldococcaceae</taxon>
        <taxon>Methanocaldococcus</taxon>
    </lineage>
</organism>
<dbReference type="PANTHER" id="PTHR12814">
    <property type="entry name" value="RNA-BINDING PROTEIN NOB1"/>
    <property type="match status" value="1"/>
</dbReference>
<dbReference type="STRING" id="573063.Metin_0605"/>
<dbReference type="Proteomes" id="UP000002061">
    <property type="component" value="Chromosome"/>
</dbReference>
<dbReference type="Pfam" id="PF17146">
    <property type="entry name" value="PIN_6"/>
    <property type="match status" value="1"/>
</dbReference>
<protein>
    <recommendedName>
        <fullName evidence="3">Endoribonuclease Nob1</fullName>
    </recommendedName>
</protein>
<dbReference type="FunFam" id="3.40.50.1010:FF:000020">
    <property type="entry name" value="20S-pre-rRNA D-site endonuclease NOB1"/>
    <property type="match status" value="1"/>
</dbReference>
<evidence type="ECO:0000256" key="3">
    <source>
        <dbReference type="ARBA" id="ARBA00021078"/>
    </source>
</evidence>
<dbReference type="AlphaFoldDB" id="D5VRS1"/>
<evidence type="ECO:0000256" key="6">
    <source>
        <dbReference type="ARBA" id="ARBA00022722"/>
    </source>
</evidence>
<dbReference type="CDD" id="cd09876">
    <property type="entry name" value="PIN_Nob1-like"/>
    <property type="match status" value="1"/>
</dbReference>
<evidence type="ECO:0000313" key="12">
    <source>
        <dbReference type="Proteomes" id="UP000002061"/>
    </source>
</evidence>
<gene>
    <name evidence="11" type="ordered locus">Metin_0605</name>
</gene>
<sequence>MKVVLDASAVIHGFNPLNYEECYITPKVYEEVKENRIFLDQAISLGKLKILEPKKESIEKVRNLANKVGELLSEADIEVLALAYELKALILTDDYGIQNIAKRLNIKHKGIYYDKTNKIIVWRKVCLGCKKSYPISYEYDECEVCGSPLKRKAVNVKREGK</sequence>
<keyword evidence="8" id="KW-0378">Hydrolase</keyword>
<dbReference type="eggNOG" id="arCOG00721">
    <property type="taxonomic scope" value="Archaea"/>
</dbReference>
<evidence type="ECO:0000256" key="7">
    <source>
        <dbReference type="ARBA" id="ARBA00022723"/>
    </source>
</evidence>